<comment type="similarity">
    <text evidence="1 5">Belongs to the WD repeat LST8 family.</text>
</comment>
<dbReference type="InterPro" id="IPR001680">
    <property type="entry name" value="WD40_rpt"/>
</dbReference>
<gene>
    <name evidence="6" type="ORF">BLA29_014172</name>
</gene>
<dbReference type="PROSITE" id="PS50082">
    <property type="entry name" value="WD_REPEATS_2"/>
    <property type="match status" value="1"/>
</dbReference>
<dbReference type="GO" id="GO:0031929">
    <property type="term" value="P:TOR signaling"/>
    <property type="evidence" value="ECO:0007669"/>
    <property type="project" value="UniProtKB-UniRule"/>
</dbReference>
<keyword evidence="3 5" id="KW-0677">Repeat</keyword>
<evidence type="ECO:0000313" key="6">
    <source>
        <dbReference type="EMBL" id="OTF71190.1"/>
    </source>
</evidence>
<dbReference type="PROSITE" id="PS00678">
    <property type="entry name" value="WD_REPEATS_1"/>
    <property type="match status" value="1"/>
</dbReference>
<proteinExistence type="inferred from homology"/>
<comment type="subcellular location">
    <subcellularLocation>
        <location evidence="5">Cytoplasm</location>
    </subcellularLocation>
</comment>
<feature type="repeat" description="WD" evidence="4">
    <location>
        <begin position="19"/>
        <end position="37"/>
    </location>
</feature>
<dbReference type="GO" id="GO:0031931">
    <property type="term" value="C:TORC1 complex"/>
    <property type="evidence" value="ECO:0007669"/>
    <property type="project" value="UniProtKB-UniRule"/>
</dbReference>
<comment type="function">
    <text evidence="5">Subunit of TORC1 and TORC2, which regulate cell growth and survival in response to nutrient and hormonal signals.</text>
</comment>
<protein>
    <recommendedName>
        <fullName evidence="5">Target of rapamycin complex subunit lst8</fullName>
        <shortName evidence="5">TORC subunit lst8</shortName>
    </recommendedName>
</protein>
<dbReference type="InterPro" id="IPR015943">
    <property type="entry name" value="WD40/YVTN_repeat-like_dom_sf"/>
</dbReference>
<evidence type="ECO:0000256" key="4">
    <source>
        <dbReference type="PROSITE-ProRule" id="PRU00221"/>
    </source>
</evidence>
<evidence type="ECO:0000313" key="7">
    <source>
        <dbReference type="Proteomes" id="UP000194236"/>
    </source>
</evidence>
<dbReference type="PANTHER" id="PTHR19842">
    <property type="entry name" value="G BETA-LIKE PROTEIN GBL"/>
    <property type="match status" value="1"/>
</dbReference>
<dbReference type="InterPro" id="IPR019775">
    <property type="entry name" value="WD40_repeat_CS"/>
</dbReference>
<dbReference type="PANTHER" id="PTHR19842:SF0">
    <property type="entry name" value="TARGET OF RAPAMYCIN COMPLEX SUBUNIT LST8"/>
    <property type="match status" value="1"/>
</dbReference>
<dbReference type="GO" id="GO:0032956">
    <property type="term" value="P:regulation of actin cytoskeleton organization"/>
    <property type="evidence" value="ECO:0007669"/>
    <property type="project" value="TreeGrafter"/>
</dbReference>
<dbReference type="AlphaFoldDB" id="A0A1Y3ARU8"/>
<dbReference type="Gene3D" id="2.130.10.10">
    <property type="entry name" value="YVTN repeat-like/Quinoprotein amine dehydrogenase"/>
    <property type="match status" value="1"/>
</dbReference>
<sequence length="92" mass="10291">MIQQHQTTAQNFQPTNQLLLASGGYDNTIRMWNVDKGFCDKLIQGTDNSHVNSLAITPNRELLASAGFQHIRLYDVQSNTNTPLINFDGISK</sequence>
<evidence type="ECO:0000256" key="2">
    <source>
        <dbReference type="ARBA" id="ARBA00022574"/>
    </source>
</evidence>
<accession>A0A1Y3ARU8</accession>
<dbReference type="SUPFAM" id="SSF50978">
    <property type="entry name" value="WD40 repeat-like"/>
    <property type="match status" value="1"/>
</dbReference>
<dbReference type="InterPro" id="IPR036322">
    <property type="entry name" value="WD40_repeat_dom_sf"/>
</dbReference>
<dbReference type="InterPro" id="IPR037588">
    <property type="entry name" value="MLST8"/>
</dbReference>
<evidence type="ECO:0000256" key="3">
    <source>
        <dbReference type="ARBA" id="ARBA00022737"/>
    </source>
</evidence>
<keyword evidence="2 4" id="KW-0853">WD repeat</keyword>
<keyword evidence="7" id="KW-1185">Reference proteome</keyword>
<keyword evidence="5" id="KW-0963">Cytoplasm</keyword>
<comment type="caution">
    <text evidence="6">The sequence shown here is derived from an EMBL/GenBank/DDBJ whole genome shotgun (WGS) entry which is preliminary data.</text>
</comment>
<dbReference type="EMBL" id="MUJZ01062202">
    <property type="protein sequence ID" value="OTF71190.1"/>
    <property type="molecule type" value="Genomic_DNA"/>
</dbReference>
<dbReference type="GO" id="GO:0031932">
    <property type="term" value="C:TORC2 complex"/>
    <property type="evidence" value="ECO:0007669"/>
    <property type="project" value="UniProtKB-UniRule"/>
</dbReference>
<comment type="subunit">
    <text evidence="5">Part of TORC1 complex. Part of the TORC2 complex.</text>
</comment>
<dbReference type="OrthoDB" id="400at2759"/>
<organism evidence="6 7">
    <name type="scientific">Euroglyphus maynei</name>
    <name type="common">Mayne's house dust mite</name>
    <dbReference type="NCBI Taxonomy" id="6958"/>
    <lineage>
        <taxon>Eukaryota</taxon>
        <taxon>Metazoa</taxon>
        <taxon>Ecdysozoa</taxon>
        <taxon>Arthropoda</taxon>
        <taxon>Chelicerata</taxon>
        <taxon>Arachnida</taxon>
        <taxon>Acari</taxon>
        <taxon>Acariformes</taxon>
        <taxon>Sarcoptiformes</taxon>
        <taxon>Astigmata</taxon>
        <taxon>Psoroptidia</taxon>
        <taxon>Analgoidea</taxon>
        <taxon>Pyroglyphidae</taxon>
        <taxon>Pyroglyphinae</taxon>
        <taxon>Euroglyphus</taxon>
    </lineage>
</organism>
<dbReference type="Pfam" id="PF00400">
    <property type="entry name" value="WD40"/>
    <property type="match status" value="2"/>
</dbReference>
<reference evidence="6 7" key="1">
    <citation type="submission" date="2017-03" db="EMBL/GenBank/DDBJ databases">
        <title>Genome Survey of Euroglyphus maynei.</title>
        <authorList>
            <person name="Arlian L.G."/>
            <person name="Morgan M.S."/>
            <person name="Rider S.D."/>
        </authorList>
    </citation>
    <scope>NUCLEOTIDE SEQUENCE [LARGE SCALE GENOMIC DNA]</scope>
    <source>
        <strain evidence="6">Arlian Lab</strain>
        <tissue evidence="6">Whole body</tissue>
    </source>
</reference>
<evidence type="ECO:0000256" key="1">
    <source>
        <dbReference type="ARBA" id="ARBA00009890"/>
    </source>
</evidence>
<dbReference type="Proteomes" id="UP000194236">
    <property type="component" value="Unassembled WGS sequence"/>
</dbReference>
<dbReference type="GO" id="GO:0005737">
    <property type="term" value="C:cytoplasm"/>
    <property type="evidence" value="ECO:0007669"/>
    <property type="project" value="UniProtKB-SubCell"/>
</dbReference>
<name>A0A1Y3ARU8_EURMA</name>
<evidence type="ECO:0000256" key="5">
    <source>
        <dbReference type="RuleBase" id="RU369068"/>
    </source>
</evidence>